<gene>
    <name evidence="1" type="ORF">BYL167_LOCUS41218</name>
    <name evidence="2" type="ORF">GIL414_LOCUS53349</name>
</gene>
<organism evidence="2 3">
    <name type="scientific">Rotaria magnacalcarata</name>
    <dbReference type="NCBI Taxonomy" id="392030"/>
    <lineage>
        <taxon>Eukaryota</taxon>
        <taxon>Metazoa</taxon>
        <taxon>Spiralia</taxon>
        <taxon>Gnathifera</taxon>
        <taxon>Rotifera</taxon>
        <taxon>Eurotatoria</taxon>
        <taxon>Bdelloidea</taxon>
        <taxon>Philodinida</taxon>
        <taxon>Philodinidae</taxon>
        <taxon>Rotaria</taxon>
    </lineage>
</organism>
<sequence length="54" mass="6324">MATTTTSNLPSKILRITDEEKVILYRLRKLYAADYKNYCKHIKLEPNIPISVKK</sequence>
<evidence type="ECO:0000313" key="3">
    <source>
        <dbReference type="Proteomes" id="UP000681720"/>
    </source>
</evidence>
<accession>A0A8S3CYF6</accession>
<feature type="non-terminal residue" evidence="2">
    <location>
        <position position="1"/>
    </location>
</feature>
<dbReference type="Proteomes" id="UP000681967">
    <property type="component" value="Unassembled WGS sequence"/>
</dbReference>
<dbReference type="AlphaFoldDB" id="A0A8S3CYF6"/>
<comment type="caution">
    <text evidence="2">The sequence shown here is derived from an EMBL/GenBank/DDBJ whole genome shotgun (WGS) entry which is preliminary data.</text>
</comment>
<dbReference type="EMBL" id="CAJOBH010103939">
    <property type="protein sequence ID" value="CAF4627294.1"/>
    <property type="molecule type" value="Genomic_DNA"/>
</dbReference>
<dbReference type="Proteomes" id="UP000681720">
    <property type="component" value="Unassembled WGS sequence"/>
</dbReference>
<proteinExistence type="predicted"/>
<evidence type="ECO:0000313" key="1">
    <source>
        <dbReference type="EMBL" id="CAF4627294.1"/>
    </source>
</evidence>
<name>A0A8S3CYF6_9BILA</name>
<reference evidence="2" key="1">
    <citation type="submission" date="2021-02" db="EMBL/GenBank/DDBJ databases">
        <authorList>
            <person name="Nowell W R."/>
        </authorList>
    </citation>
    <scope>NUCLEOTIDE SEQUENCE</scope>
</reference>
<protein>
    <submittedName>
        <fullName evidence="2">Uncharacterized protein</fullName>
    </submittedName>
</protein>
<dbReference type="EMBL" id="CAJOBJ010184836">
    <property type="protein sequence ID" value="CAF4931881.1"/>
    <property type="molecule type" value="Genomic_DNA"/>
</dbReference>
<evidence type="ECO:0000313" key="2">
    <source>
        <dbReference type="EMBL" id="CAF4931881.1"/>
    </source>
</evidence>